<dbReference type="AlphaFoldDB" id="A0A7G9Y2L8"/>
<sequence length="93" mass="10801">MVTAFQSRFFSHGRMSVASMIPGLHRCCNDSYLEERYLYFAPPQTELFLHKCQLDVQHERRDNAKTIKNKNPPVGDHVIWTSWALVAMSFIVS</sequence>
<reference evidence="1" key="1">
    <citation type="submission" date="2020-06" db="EMBL/GenBank/DDBJ databases">
        <title>Unique genomic features of the anaerobic methanotrophic archaea.</title>
        <authorList>
            <person name="Chadwick G.L."/>
            <person name="Skennerton C.T."/>
            <person name="Laso-Perez R."/>
            <person name="Leu A.O."/>
            <person name="Speth D.R."/>
            <person name="Yu H."/>
            <person name="Morgan-Lang C."/>
            <person name="Hatzenpichler R."/>
            <person name="Goudeau D."/>
            <person name="Malmstrom R."/>
            <person name="Brazelton W.J."/>
            <person name="Woyke T."/>
            <person name="Hallam S.J."/>
            <person name="Tyson G.W."/>
            <person name="Wegener G."/>
            <person name="Boetius A."/>
            <person name="Orphan V."/>
        </authorList>
    </citation>
    <scope>NUCLEOTIDE SEQUENCE</scope>
</reference>
<accession>A0A7G9Y2L8</accession>
<protein>
    <submittedName>
        <fullName evidence="1">Uncharacterized protein</fullName>
    </submittedName>
</protein>
<gene>
    <name evidence="5" type="ORF">BOCBCOEP_00009</name>
    <name evidence="3" type="ORF">CEGDBGHB_00003</name>
    <name evidence="2" type="ORF">HGKCJMEE_00032</name>
    <name evidence="4" type="ORF">IOFJOFCH_00010</name>
    <name evidence="1" type="ORF">LDHBDEKG_00003</name>
</gene>
<evidence type="ECO:0000313" key="2">
    <source>
        <dbReference type="EMBL" id="QNO43054.1"/>
    </source>
</evidence>
<organism evidence="1">
    <name type="scientific">Candidatus Methanogaster sp. ANME-2c ERB4</name>
    <dbReference type="NCBI Taxonomy" id="2759911"/>
    <lineage>
        <taxon>Archaea</taxon>
        <taxon>Methanobacteriati</taxon>
        <taxon>Methanobacteriota</taxon>
        <taxon>Stenosarchaea group</taxon>
        <taxon>Methanomicrobia</taxon>
        <taxon>Methanosarcinales</taxon>
        <taxon>ANME-2 cluster</taxon>
        <taxon>Candidatus Methanogasteraceae</taxon>
        <taxon>Candidatus Methanogaster</taxon>
    </lineage>
</organism>
<name>A0A7G9Y2L8_9EURY</name>
<dbReference type="EMBL" id="MT630786">
    <property type="protein sequence ID" value="QNO43054.1"/>
    <property type="molecule type" value="Genomic_DNA"/>
</dbReference>
<evidence type="ECO:0000313" key="1">
    <source>
        <dbReference type="EMBL" id="QNO42252.1"/>
    </source>
</evidence>
<proteinExistence type="predicted"/>
<dbReference type="EMBL" id="MT631101">
    <property type="protein sequence ID" value="QNO45350.1"/>
    <property type="molecule type" value="Genomic_DNA"/>
</dbReference>
<evidence type="ECO:0000313" key="3">
    <source>
        <dbReference type="EMBL" id="QNO43181.1"/>
    </source>
</evidence>
<dbReference type="EMBL" id="MT630797">
    <property type="protein sequence ID" value="QNO43181.1"/>
    <property type="molecule type" value="Genomic_DNA"/>
</dbReference>
<evidence type="ECO:0000313" key="4">
    <source>
        <dbReference type="EMBL" id="QNO45350.1"/>
    </source>
</evidence>
<dbReference type="EMBL" id="MT631141">
    <property type="protein sequence ID" value="QNO45680.1"/>
    <property type="molecule type" value="Genomic_DNA"/>
</dbReference>
<evidence type="ECO:0000313" key="5">
    <source>
        <dbReference type="EMBL" id="QNO45680.1"/>
    </source>
</evidence>
<dbReference type="EMBL" id="MT630723">
    <property type="protein sequence ID" value="QNO42252.1"/>
    <property type="molecule type" value="Genomic_DNA"/>
</dbReference>